<dbReference type="EMBL" id="CAJQUM010000001">
    <property type="protein sequence ID" value="CAG4882535.1"/>
    <property type="molecule type" value="Genomic_DNA"/>
</dbReference>
<evidence type="ECO:0000256" key="1">
    <source>
        <dbReference type="SAM" id="Phobius"/>
    </source>
</evidence>
<keyword evidence="1" id="KW-1133">Transmembrane helix</keyword>
<dbReference type="Proteomes" id="UP000742786">
    <property type="component" value="Unassembled WGS sequence"/>
</dbReference>
<keyword evidence="1" id="KW-0472">Membrane</keyword>
<organism evidence="2 3">
    <name type="scientific">Georgfuchsia toluolica</name>
    <dbReference type="NCBI Taxonomy" id="424218"/>
    <lineage>
        <taxon>Bacteria</taxon>
        <taxon>Pseudomonadati</taxon>
        <taxon>Pseudomonadota</taxon>
        <taxon>Betaproteobacteria</taxon>
        <taxon>Nitrosomonadales</taxon>
        <taxon>Sterolibacteriaceae</taxon>
        <taxon>Georgfuchsia</taxon>
    </lineage>
</organism>
<comment type="caution">
    <text evidence="2">The sequence shown here is derived from an EMBL/GenBank/DDBJ whole genome shotgun (WGS) entry which is preliminary data.</text>
</comment>
<feature type="transmembrane region" description="Helical" evidence="1">
    <location>
        <begin position="27"/>
        <end position="48"/>
    </location>
</feature>
<sequence>MCLHLQAPSDAANTAKWICWKVIFQYWYLWLLALLLGVCQLYWAGLLLRTGPMQKKIPHMNAVLNPLKTHVRNSMCVIT</sequence>
<reference evidence="2" key="1">
    <citation type="submission" date="2021-04" db="EMBL/GenBank/DDBJ databases">
        <authorList>
            <person name="Hornung B."/>
        </authorList>
    </citation>
    <scope>NUCLEOTIDE SEQUENCE</scope>
    <source>
        <strain evidence="2">G5G6</strain>
    </source>
</reference>
<accession>A0A916J1R2</accession>
<keyword evidence="3" id="KW-1185">Reference proteome</keyword>
<keyword evidence="1" id="KW-0812">Transmembrane</keyword>
<gene>
    <name evidence="2" type="ORF">GTOL_10417</name>
</gene>
<proteinExistence type="predicted"/>
<dbReference type="AlphaFoldDB" id="A0A916J1R2"/>
<protein>
    <submittedName>
        <fullName evidence="2">Uncharacterized protein</fullName>
    </submittedName>
</protein>
<evidence type="ECO:0000313" key="2">
    <source>
        <dbReference type="EMBL" id="CAG4882535.1"/>
    </source>
</evidence>
<name>A0A916J1R2_9PROT</name>
<evidence type="ECO:0000313" key="3">
    <source>
        <dbReference type="Proteomes" id="UP000742786"/>
    </source>
</evidence>